<dbReference type="GO" id="GO:0036297">
    <property type="term" value="P:interstrand cross-link repair"/>
    <property type="evidence" value="ECO:0007669"/>
    <property type="project" value="InterPro"/>
</dbReference>
<organism evidence="7 8">
    <name type="scientific">Olpidium bornovanus</name>
    <dbReference type="NCBI Taxonomy" id="278681"/>
    <lineage>
        <taxon>Eukaryota</taxon>
        <taxon>Fungi</taxon>
        <taxon>Fungi incertae sedis</taxon>
        <taxon>Olpidiomycota</taxon>
        <taxon>Olpidiomycotina</taxon>
        <taxon>Olpidiomycetes</taxon>
        <taxon>Olpidiales</taxon>
        <taxon>Olpidiaceae</taxon>
        <taxon>Olpidium</taxon>
    </lineage>
</organism>
<comment type="similarity">
    <text evidence="5">Belongs to the FAN1 family.</text>
</comment>
<comment type="cofactor">
    <cofactor evidence="5">
        <name>Mg(2+)</name>
        <dbReference type="ChEBI" id="CHEBI:18420"/>
    </cofactor>
    <cofactor evidence="5">
        <name>Mn(2+)</name>
        <dbReference type="ChEBI" id="CHEBI:29035"/>
    </cofactor>
</comment>
<evidence type="ECO:0000256" key="4">
    <source>
        <dbReference type="ARBA" id="ARBA00022842"/>
    </source>
</evidence>
<proteinExistence type="inferred from homology"/>
<feature type="domain" description="VRR-NUC" evidence="6">
    <location>
        <begin position="177"/>
        <end position="221"/>
    </location>
</feature>
<evidence type="ECO:0000256" key="1">
    <source>
        <dbReference type="ARBA" id="ARBA00022722"/>
    </source>
</evidence>
<keyword evidence="8" id="KW-1185">Reference proteome</keyword>
<evidence type="ECO:0000256" key="5">
    <source>
        <dbReference type="RuleBase" id="RU365033"/>
    </source>
</evidence>
<protein>
    <recommendedName>
        <fullName evidence="5">Fanconi-associated nuclease</fullName>
        <ecNumber evidence="5">3.1.4.1</ecNumber>
    </recommendedName>
</protein>
<keyword evidence="4 5" id="KW-0460">Magnesium</keyword>
<dbReference type="OrthoDB" id="258143at2759"/>
<keyword evidence="5" id="KW-0464">Manganese</keyword>
<comment type="catalytic activity">
    <reaction evidence="5">
        <text>Hydrolytically removes 5'-nucleotides successively from the 3'-hydroxy termini of 3'-hydroxy-terminated oligonucleotides.</text>
        <dbReference type="EC" id="3.1.4.1"/>
    </reaction>
</comment>
<dbReference type="Proteomes" id="UP000673691">
    <property type="component" value="Unassembled WGS sequence"/>
</dbReference>
<dbReference type="GO" id="GO:0005634">
    <property type="term" value="C:nucleus"/>
    <property type="evidence" value="ECO:0007669"/>
    <property type="project" value="UniProtKB-SubCell"/>
</dbReference>
<keyword evidence="3 5" id="KW-0378">Hydrolase</keyword>
<keyword evidence="5" id="KW-0539">Nucleus</keyword>
<dbReference type="GO" id="GO:0004528">
    <property type="term" value="F:phosphodiesterase I activity"/>
    <property type="evidence" value="ECO:0007669"/>
    <property type="project" value="UniProtKB-EC"/>
</dbReference>
<evidence type="ECO:0000256" key="2">
    <source>
        <dbReference type="ARBA" id="ARBA00022723"/>
    </source>
</evidence>
<dbReference type="GO" id="GO:0046872">
    <property type="term" value="F:metal ion binding"/>
    <property type="evidence" value="ECO:0007669"/>
    <property type="project" value="UniProtKB-KW"/>
</dbReference>
<dbReference type="EC" id="3.1.4.1" evidence="5"/>
<name>A0A8H7ZU95_9FUNG</name>
<comment type="subcellular location">
    <subcellularLocation>
        <location evidence="5">Nucleus</location>
    </subcellularLocation>
</comment>
<comment type="caution">
    <text evidence="7">The sequence shown here is derived from an EMBL/GenBank/DDBJ whole genome shotgun (WGS) entry which is preliminary data.</text>
</comment>
<keyword evidence="1 5" id="KW-0540">Nuclease</keyword>
<evidence type="ECO:0000313" key="8">
    <source>
        <dbReference type="Proteomes" id="UP000673691"/>
    </source>
</evidence>
<dbReference type="EMBL" id="JAEFCI010006348">
    <property type="protein sequence ID" value="KAG5459748.1"/>
    <property type="molecule type" value="Genomic_DNA"/>
</dbReference>
<dbReference type="InterPro" id="IPR033315">
    <property type="entry name" value="Fan1-like"/>
</dbReference>
<dbReference type="GO" id="GO:0070336">
    <property type="term" value="F:flap-structured DNA binding"/>
    <property type="evidence" value="ECO:0007669"/>
    <property type="project" value="TreeGrafter"/>
</dbReference>
<dbReference type="PANTHER" id="PTHR15749">
    <property type="entry name" value="FANCONI-ASSOCIATED NUCLEASE 1"/>
    <property type="match status" value="1"/>
</dbReference>
<keyword evidence="5" id="KW-0234">DNA repair</keyword>
<dbReference type="GO" id="GO:0017108">
    <property type="term" value="F:5'-flap endonuclease activity"/>
    <property type="evidence" value="ECO:0007669"/>
    <property type="project" value="TreeGrafter"/>
</dbReference>
<dbReference type="InterPro" id="IPR014883">
    <property type="entry name" value="VRR_NUC"/>
</dbReference>
<keyword evidence="5" id="KW-0227">DNA damage</keyword>
<accession>A0A8H7ZU95</accession>
<evidence type="ECO:0000313" key="7">
    <source>
        <dbReference type="EMBL" id="KAG5459748.1"/>
    </source>
</evidence>
<gene>
    <name evidence="7" type="ORF">BJ554DRAFT_8298</name>
</gene>
<keyword evidence="2 5" id="KW-0479">Metal-binding</keyword>
<reference evidence="7 8" key="1">
    <citation type="journal article" name="Sci. Rep.">
        <title>Genome-scale phylogenetic analyses confirm Olpidium as the closest living zoosporic fungus to the non-flagellated, terrestrial fungi.</title>
        <authorList>
            <person name="Chang Y."/>
            <person name="Rochon D."/>
            <person name="Sekimoto S."/>
            <person name="Wang Y."/>
            <person name="Chovatia M."/>
            <person name="Sandor L."/>
            <person name="Salamov A."/>
            <person name="Grigoriev I.V."/>
            <person name="Stajich J.E."/>
            <person name="Spatafora J.W."/>
        </authorList>
    </citation>
    <scope>NUCLEOTIDE SEQUENCE [LARGE SCALE GENOMIC DNA]</scope>
    <source>
        <strain evidence="7">S191</strain>
    </source>
</reference>
<evidence type="ECO:0000256" key="3">
    <source>
        <dbReference type="ARBA" id="ARBA00022801"/>
    </source>
</evidence>
<dbReference type="Pfam" id="PF08774">
    <property type="entry name" value="VRR_NUC"/>
    <property type="match status" value="1"/>
</dbReference>
<comment type="function">
    <text evidence="5">Nuclease required for the repair of DNA interstrand cross-links (ICL). Acts as a 5'-3' exonuclease that anchors at a cut end of DNA and cleaves DNA successively at every third nucleotide, allowing to excise an ICL from one strand through flanking incisions.</text>
</comment>
<sequence length="284" mass="31763">MKCEYLLEDGRTIGVEELALEFYAARGWKGFHSETSILSTLYGLLFWDIIYMDNIPGVFASEFQSRPELHGAPCPLDMRTEFFYESRREVIETRLAEIEHSAKQGDGRASDIETLIRRVDEREREKGTLCVGVTWKYGREDLIDIAEVGRAPLLGARRCGLAARKHSVFTIVYVPKGIGGPALAKICGLFARTYWAYSSGVPDLCLWKPETRELKIVEVKLTVLCQSVRQGPLLPAADGLDTPADGFRPFRGGVLRGGQQYPFKETAAEVNAAATRFILYPYSA</sequence>
<evidence type="ECO:0000259" key="6">
    <source>
        <dbReference type="Pfam" id="PF08774"/>
    </source>
</evidence>
<dbReference type="PANTHER" id="PTHR15749:SF4">
    <property type="entry name" value="FANCONI-ASSOCIATED NUCLEASE 1"/>
    <property type="match status" value="1"/>
</dbReference>
<dbReference type="AlphaFoldDB" id="A0A8H7ZU95"/>
<dbReference type="GO" id="GO:0008409">
    <property type="term" value="F:5'-3' exonuclease activity"/>
    <property type="evidence" value="ECO:0007669"/>
    <property type="project" value="TreeGrafter"/>
</dbReference>